<dbReference type="Gene3D" id="1.10.150.240">
    <property type="entry name" value="Putative phosphatase, domain 2"/>
    <property type="match status" value="1"/>
</dbReference>
<comment type="pathway">
    <text evidence="3 10">Organic acid metabolism; glycolate biosynthesis; glycolate from 2-phosphoglycolate: step 1/1.</text>
</comment>
<feature type="active site" description="Nucleophile" evidence="10">
    <location>
        <position position="7"/>
    </location>
</feature>
<dbReference type="InterPro" id="IPR006439">
    <property type="entry name" value="HAD-SF_hydro_IA"/>
</dbReference>
<keyword evidence="9 10" id="KW-0119">Carbohydrate metabolism</keyword>
<dbReference type="NCBIfam" id="TIGR01449">
    <property type="entry name" value="PGP_bact"/>
    <property type="match status" value="1"/>
</dbReference>
<dbReference type="Pfam" id="PF13419">
    <property type="entry name" value="HAD_2"/>
    <property type="match status" value="1"/>
</dbReference>
<evidence type="ECO:0000256" key="8">
    <source>
        <dbReference type="ARBA" id="ARBA00022842"/>
    </source>
</evidence>
<comment type="similarity">
    <text evidence="4 10">Belongs to the HAD-like hydrolase superfamily. CbbY/CbbZ/Gph/YieH family.</text>
</comment>
<evidence type="ECO:0000256" key="6">
    <source>
        <dbReference type="ARBA" id="ARBA00022723"/>
    </source>
</evidence>
<feature type="binding site" evidence="10">
    <location>
        <position position="9"/>
    </location>
    <ligand>
        <name>Mg(2+)</name>
        <dbReference type="ChEBI" id="CHEBI:18420"/>
    </ligand>
</feature>
<dbReference type="GO" id="GO:0046295">
    <property type="term" value="P:glycolate biosynthetic process"/>
    <property type="evidence" value="ECO:0007669"/>
    <property type="project" value="UniProtKB-UniRule"/>
</dbReference>
<dbReference type="GO" id="GO:0005975">
    <property type="term" value="P:carbohydrate metabolic process"/>
    <property type="evidence" value="ECO:0007669"/>
    <property type="project" value="InterPro"/>
</dbReference>
<evidence type="ECO:0000256" key="7">
    <source>
        <dbReference type="ARBA" id="ARBA00022801"/>
    </source>
</evidence>
<organism evidence="11 12">
    <name type="scientific">Actibacterium atlanticum</name>
    <dbReference type="NCBI Taxonomy" id="1461693"/>
    <lineage>
        <taxon>Bacteria</taxon>
        <taxon>Pseudomonadati</taxon>
        <taxon>Pseudomonadota</taxon>
        <taxon>Alphaproteobacteria</taxon>
        <taxon>Rhodobacterales</taxon>
        <taxon>Roseobacteraceae</taxon>
        <taxon>Actibacterium</taxon>
    </lineage>
</organism>
<reference evidence="11 12" key="1">
    <citation type="submission" date="2013-04" db="EMBL/GenBank/DDBJ databases">
        <title>Shimia sp. 22II-S11-Z10 Genome Sequencing.</title>
        <authorList>
            <person name="Lai Q."/>
            <person name="Li G."/>
            <person name="Shao Z."/>
        </authorList>
    </citation>
    <scope>NUCLEOTIDE SEQUENCE [LARGE SCALE GENOMIC DNA]</scope>
    <source>
        <strain evidence="12">22II-S11-Z10</strain>
    </source>
</reference>
<evidence type="ECO:0000256" key="4">
    <source>
        <dbReference type="ARBA" id="ARBA00006171"/>
    </source>
</evidence>
<comment type="catalytic activity">
    <reaction evidence="1 10">
        <text>2-phosphoglycolate + H2O = glycolate + phosphate</text>
        <dbReference type="Rhea" id="RHEA:14369"/>
        <dbReference type="ChEBI" id="CHEBI:15377"/>
        <dbReference type="ChEBI" id="CHEBI:29805"/>
        <dbReference type="ChEBI" id="CHEBI:43474"/>
        <dbReference type="ChEBI" id="CHEBI:58033"/>
        <dbReference type="EC" id="3.1.3.18"/>
    </reaction>
</comment>
<dbReference type="STRING" id="1461693.ATO10_14995"/>
<dbReference type="SFLD" id="SFLDG01135">
    <property type="entry name" value="C1.5.6:_HAD__Beta-PGM__Phospha"/>
    <property type="match status" value="1"/>
</dbReference>
<evidence type="ECO:0000256" key="9">
    <source>
        <dbReference type="ARBA" id="ARBA00023277"/>
    </source>
</evidence>
<dbReference type="SFLD" id="SFLDG01129">
    <property type="entry name" value="C1.5:_HAD__Beta-PGM__Phosphata"/>
    <property type="match status" value="1"/>
</dbReference>
<dbReference type="PATRIC" id="fig|1461693.3.peg.3024"/>
<gene>
    <name evidence="11" type="ORF">ATO10_14995</name>
</gene>
<dbReference type="InterPro" id="IPR036412">
    <property type="entry name" value="HAD-like_sf"/>
</dbReference>
<evidence type="ECO:0000313" key="12">
    <source>
        <dbReference type="Proteomes" id="UP000024836"/>
    </source>
</evidence>
<keyword evidence="8 10" id="KW-0460">Magnesium</keyword>
<keyword evidence="7 10" id="KW-0378">Hydrolase</keyword>
<protein>
    <recommendedName>
        <fullName evidence="5 10">Phosphoglycolate phosphatase</fullName>
        <shortName evidence="10">PGP</shortName>
        <shortName evidence="10">PGPase</shortName>
        <ecNumber evidence="5 10">3.1.3.18</ecNumber>
    </recommendedName>
</protein>
<dbReference type="Proteomes" id="UP000024836">
    <property type="component" value="Unassembled WGS sequence"/>
</dbReference>
<feature type="binding site" evidence="10">
    <location>
        <position position="7"/>
    </location>
    <ligand>
        <name>Mg(2+)</name>
        <dbReference type="ChEBI" id="CHEBI:18420"/>
    </ligand>
</feature>
<comment type="cofactor">
    <cofactor evidence="2 10">
        <name>Mg(2+)</name>
        <dbReference type="ChEBI" id="CHEBI:18420"/>
    </cofactor>
</comment>
<evidence type="ECO:0000313" key="11">
    <source>
        <dbReference type="EMBL" id="KCV80837.1"/>
    </source>
</evidence>
<dbReference type="GO" id="GO:0008967">
    <property type="term" value="F:phosphoglycolate phosphatase activity"/>
    <property type="evidence" value="ECO:0007669"/>
    <property type="project" value="UniProtKB-UniRule"/>
</dbReference>
<dbReference type="GO" id="GO:0046872">
    <property type="term" value="F:metal ion binding"/>
    <property type="evidence" value="ECO:0007669"/>
    <property type="project" value="UniProtKB-KW"/>
</dbReference>
<comment type="function">
    <text evidence="10">Specifically catalyzes the dephosphorylation of 2-phosphoglycolate. Is involved in the dissimilation of the intracellular 2-phosphoglycolate formed during the DNA repair of 3'-phosphoglycolate ends, a major class of DNA lesions induced by oxidative stress.</text>
</comment>
<dbReference type="Gene3D" id="3.40.50.1000">
    <property type="entry name" value="HAD superfamily/HAD-like"/>
    <property type="match status" value="1"/>
</dbReference>
<dbReference type="GO" id="GO:0005829">
    <property type="term" value="C:cytosol"/>
    <property type="evidence" value="ECO:0007669"/>
    <property type="project" value="TreeGrafter"/>
</dbReference>
<dbReference type="PRINTS" id="PR00413">
    <property type="entry name" value="HADHALOGNASE"/>
</dbReference>
<dbReference type="EC" id="3.1.3.18" evidence="5 10"/>
<dbReference type="SFLD" id="SFLDS00003">
    <property type="entry name" value="Haloacid_Dehalogenase"/>
    <property type="match status" value="1"/>
</dbReference>
<dbReference type="HAMAP" id="MF_00495">
    <property type="entry name" value="GPH_hydrolase_bact"/>
    <property type="match status" value="1"/>
</dbReference>
<sequence length="219" mass="23275">MNSVIFDLDGTLVESAPDIRQAANRMLADHGLEPLDLPTIISFIGNGLPTLVERVIKATDLDMADHEALTQEVLHHYNTAGHDLTVPFPGVREVLISLKARGAILGVCTNKPESAAKDVLEHVDMAKFFDVVIGGDTLPVNKPDPAPLLAAHAKLGAGPMVYVGDSDVDAATAKAADVPFALFTEGYRKSPVAQLYHSASFADYADLPAIVERLTPVSA</sequence>
<dbReference type="NCBIfam" id="TIGR01549">
    <property type="entry name" value="HAD-SF-IA-v1"/>
    <property type="match status" value="1"/>
</dbReference>
<evidence type="ECO:0000256" key="1">
    <source>
        <dbReference type="ARBA" id="ARBA00000830"/>
    </source>
</evidence>
<comment type="caution">
    <text evidence="11">The sequence shown here is derived from an EMBL/GenBank/DDBJ whole genome shotgun (WGS) entry which is preliminary data.</text>
</comment>
<dbReference type="InterPro" id="IPR041492">
    <property type="entry name" value="HAD_2"/>
</dbReference>
<accession>A0A058ZI12</accession>
<dbReference type="AlphaFoldDB" id="A0A058ZI12"/>
<dbReference type="RefSeq" id="WP_035253171.1">
    <property type="nucleotide sequence ID" value="NZ_AQQY01000014.1"/>
</dbReference>
<evidence type="ECO:0000256" key="5">
    <source>
        <dbReference type="ARBA" id="ARBA00013078"/>
    </source>
</evidence>
<dbReference type="PANTHER" id="PTHR43434:SF1">
    <property type="entry name" value="PHOSPHOGLYCOLATE PHOSPHATASE"/>
    <property type="match status" value="1"/>
</dbReference>
<evidence type="ECO:0000256" key="3">
    <source>
        <dbReference type="ARBA" id="ARBA00004818"/>
    </source>
</evidence>
<dbReference type="InterPro" id="IPR050155">
    <property type="entry name" value="HAD-like_hydrolase_sf"/>
</dbReference>
<dbReference type="UniPathway" id="UPA00865">
    <property type="reaction ID" value="UER00834"/>
</dbReference>
<proteinExistence type="inferred from homology"/>
<evidence type="ECO:0000256" key="2">
    <source>
        <dbReference type="ARBA" id="ARBA00001946"/>
    </source>
</evidence>
<feature type="binding site" evidence="10">
    <location>
        <position position="165"/>
    </location>
    <ligand>
        <name>Mg(2+)</name>
        <dbReference type="ChEBI" id="CHEBI:18420"/>
    </ligand>
</feature>
<evidence type="ECO:0000256" key="10">
    <source>
        <dbReference type="HAMAP-Rule" id="MF_00495"/>
    </source>
</evidence>
<dbReference type="InterPro" id="IPR023198">
    <property type="entry name" value="PGP-like_dom2"/>
</dbReference>
<dbReference type="GO" id="GO:0006281">
    <property type="term" value="P:DNA repair"/>
    <property type="evidence" value="ECO:0007669"/>
    <property type="project" value="TreeGrafter"/>
</dbReference>
<dbReference type="eggNOG" id="COG0546">
    <property type="taxonomic scope" value="Bacteria"/>
</dbReference>
<dbReference type="EMBL" id="AQQY01000014">
    <property type="protein sequence ID" value="KCV80837.1"/>
    <property type="molecule type" value="Genomic_DNA"/>
</dbReference>
<keyword evidence="6 10" id="KW-0479">Metal-binding</keyword>
<dbReference type="InterPro" id="IPR037512">
    <property type="entry name" value="PGPase_prok"/>
</dbReference>
<dbReference type="PANTHER" id="PTHR43434">
    <property type="entry name" value="PHOSPHOGLYCOLATE PHOSPHATASE"/>
    <property type="match status" value="1"/>
</dbReference>
<dbReference type="InterPro" id="IPR023214">
    <property type="entry name" value="HAD_sf"/>
</dbReference>
<name>A0A058ZI12_9RHOB</name>
<dbReference type="OrthoDB" id="9793014at2"/>
<keyword evidence="12" id="KW-1185">Reference proteome</keyword>
<dbReference type="SUPFAM" id="SSF56784">
    <property type="entry name" value="HAD-like"/>
    <property type="match status" value="1"/>
</dbReference>